<keyword evidence="3" id="KW-1185">Reference proteome</keyword>
<name>A0ABZ2J000_9BACT</name>
<gene>
    <name evidence="2" type="ORF">V8V93_16760</name>
</gene>
<dbReference type="InterPro" id="IPR010982">
    <property type="entry name" value="Lambda_DNA-bd_dom_sf"/>
</dbReference>
<dbReference type="EMBL" id="CP146609">
    <property type="protein sequence ID" value="WWX22083.1"/>
    <property type="molecule type" value="Genomic_DNA"/>
</dbReference>
<reference evidence="2 3" key="1">
    <citation type="submission" date="2024-03" db="EMBL/GenBank/DDBJ databases">
        <title>Phenotype and Genome Characterization of a Sulfate-Reducing Bacterium Pseudodesulfovibrio sp. strain 5S69, isolated from Petroleum Reservoir in Tatarstan (Russia).</title>
        <authorList>
            <person name="Bidzhieva S.K."/>
            <person name="Kadnikov V."/>
            <person name="Tourova T.P."/>
            <person name="Samigullina S.R."/>
            <person name="Sokolova D.S."/>
            <person name="Poltaraus A.B."/>
            <person name="Avtukh A.N."/>
            <person name="Tereshina V.M."/>
            <person name="Mardanov A.V."/>
            <person name="Nazina T.N."/>
        </authorList>
    </citation>
    <scope>NUCLEOTIDE SEQUENCE [LARGE SCALE GENOMIC DNA]</scope>
    <source>
        <strain evidence="2 3">5S69</strain>
    </source>
</reference>
<dbReference type="PROSITE" id="PS50943">
    <property type="entry name" value="HTH_CROC1"/>
    <property type="match status" value="1"/>
</dbReference>
<evidence type="ECO:0000259" key="1">
    <source>
        <dbReference type="PROSITE" id="PS50943"/>
    </source>
</evidence>
<dbReference type="RefSeq" id="WP_338667766.1">
    <property type="nucleotide sequence ID" value="NZ_CP146609.1"/>
</dbReference>
<organism evidence="2 3">
    <name type="scientific">Pseudodesulfovibrio methanolicus</name>
    <dbReference type="NCBI Taxonomy" id="3126690"/>
    <lineage>
        <taxon>Bacteria</taxon>
        <taxon>Pseudomonadati</taxon>
        <taxon>Thermodesulfobacteriota</taxon>
        <taxon>Desulfovibrionia</taxon>
        <taxon>Desulfovibrionales</taxon>
        <taxon>Desulfovibrionaceae</taxon>
    </lineage>
</organism>
<dbReference type="Proteomes" id="UP001385389">
    <property type="component" value="Chromosome"/>
</dbReference>
<accession>A0ABZ2J000</accession>
<dbReference type="Gene3D" id="1.10.260.40">
    <property type="entry name" value="lambda repressor-like DNA-binding domains"/>
    <property type="match status" value="1"/>
</dbReference>
<dbReference type="InterPro" id="IPR001387">
    <property type="entry name" value="Cro/C1-type_HTH"/>
</dbReference>
<evidence type="ECO:0000313" key="3">
    <source>
        <dbReference type="Proteomes" id="UP001385389"/>
    </source>
</evidence>
<dbReference type="Pfam" id="PF01381">
    <property type="entry name" value="HTH_3"/>
    <property type="match status" value="1"/>
</dbReference>
<proteinExistence type="predicted"/>
<dbReference type="CDD" id="cd00093">
    <property type="entry name" value="HTH_XRE"/>
    <property type="match status" value="1"/>
</dbReference>
<dbReference type="SUPFAM" id="SSF47413">
    <property type="entry name" value="lambda repressor-like DNA-binding domains"/>
    <property type="match status" value="1"/>
</dbReference>
<feature type="domain" description="HTH cro/C1-type" evidence="1">
    <location>
        <begin position="16"/>
        <end position="71"/>
    </location>
</feature>
<protein>
    <submittedName>
        <fullName evidence="2">Helix-turn-helix transcriptional regulator</fullName>
    </submittedName>
</protein>
<dbReference type="SMART" id="SM00530">
    <property type="entry name" value="HTH_XRE"/>
    <property type="match status" value="1"/>
</dbReference>
<sequence>MKSAQQKLVDDVGIYLSVVRKRKGLTQESVARKLGHTTSNFVSRVEKGKGPIPVGKIGAFAEAYGISSVSFGRLVLAAMHPEVYETFLMLLKLDEPLTKAAAGCHGVKEKTRHERERKLETLMRRDALDEMWGFLAANRDFLPKNTWSKRAVEWTSIENIE</sequence>
<evidence type="ECO:0000313" key="2">
    <source>
        <dbReference type="EMBL" id="WWX22083.1"/>
    </source>
</evidence>